<dbReference type="HOGENOM" id="CLU_946411_0_0_2"/>
<evidence type="ECO:0000256" key="6">
    <source>
        <dbReference type="ARBA" id="ARBA00023136"/>
    </source>
</evidence>
<accession>A0A075WCR2</accession>
<name>A0A075WCR2_ARCFL</name>
<feature type="transmembrane region" description="Helical" evidence="7">
    <location>
        <begin position="92"/>
        <end position="119"/>
    </location>
</feature>
<dbReference type="EMBL" id="CP006577">
    <property type="protein sequence ID" value="AIG97362.1"/>
    <property type="molecule type" value="Genomic_DNA"/>
</dbReference>
<keyword evidence="2" id="KW-1003">Cell membrane</keyword>
<evidence type="ECO:0000313" key="10">
    <source>
        <dbReference type="Proteomes" id="UP000028501"/>
    </source>
</evidence>
<feature type="transmembrane region" description="Helical" evidence="7">
    <location>
        <begin position="131"/>
        <end position="155"/>
    </location>
</feature>
<keyword evidence="6 7" id="KW-0472">Membrane</keyword>
<evidence type="ECO:0000256" key="7">
    <source>
        <dbReference type="SAM" id="Phobius"/>
    </source>
</evidence>
<sequence length="308" mass="35507">MIWVQAIAYFGVAVFFLVVSVKFLKYLSMPLHLRWELYPVPHEKYRAKYGGSYYEETEWWKKPRETSFAGELKEMLLEMLFIKRAFEYNRRLWFLTFPFHAGIYLMLLWFALIFASAAFEVLGVGLDLTNAASIVFGIGVTLLIFGTTALLLNRVIDRKLRTYSSPLDYFNLLFILAVAVTGLLAMRADMEFQHAKAFAVSLITFTPTGELPAAVALHTALLSLLVAYIPNTKMSHFIAKYFTYHQVLWEDTPNLVNSPLRERIALHLGYKVKWSAPHVRADLTWAEEAKAIEPVLEVRALAERRKRR</sequence>
<dbReference type="Proteomes" id="UP000028501">
    <property type="component" value="Chromosome"/>
</dbReference>
<protein>
    <submittedName>
        <fullName evidence="9">Nitrate reductase gamma subunit</fullName>
    </submittedName>
</protein>
<dbReference type="GO" id="GO:0016491">
    <property type="term" value="F:oxidoreductase activity"/>
    <property type="evidence" value="ECO:0007669"/>
    <property type="project" value="UniProtKB-KW"/>
</dbReference>
<dbReference type="SUPFAM" id="SSF103501">
    <property type="entry name" value="Respiratory nitrate reductase 1 gamma chain"/>
    <property type="match status" value="1"/>
</dbReference>
<dbReference type="GO" id="GO:0005886">
    <property type="term" value="C:plasma membrane"/>
    <property type="evidence" value="ECO:0007669"/>
    <property type="project" value="UniProtKB-SubCell"/>
</dbReference>
<organism evidence="9 10">
    <name type="scientific">Archaeoglobus fulgidus DSM 8774</name>
    <dbReference type="NCBI Taxonomy" id="1344584"/>
    <lineage>
        <taxon>Archaea</taxon>
        <taxon>Methanobacteriati</taxon>
        <taxon>Methanobacteriota</taxon>
        <taxon>Archaeoglobi</taxon>
        <taxon>Archaeoglobales</taxon>
        <taxon>Archaeoglobaceae</taxon>
        <taxon>Archaeoglobus</taxon>
    </lineage>
</organism>
<dbReference type="InterPro" id="IPR023234">
    <property type="entry name" value="NarG-like_domain"/>
</dbReference>
<keyword evidence="4 7" id="KW-1133">Transmembrane helix</keyword>
<evidence type="ECO:0000256" key="1">
    <source>
        <dbReference type="ARBA" id="ARBA00004651"/>
    </source>
</evidence>
<keyword evidence="3 7" id="KW-0812">Transmembrane</keyword>
<evidence type="ECO:0000259" key="8">
    <source>
        <dbReference type="Pfam" id="PF02665"/>
    </source>
</evidence>
<reference evidence="9 10" key="1">
    <citation type="submission" date="2013-07" db="EMBL/GenBank/DDBJ databases">
        <title>Genome of Archaeoglobus fulgidus.</title>
        <authorList>
            <person name="Fiebig A."/>
            <person name="Birkeland N.-K."/>
        </authorList>
    </citation>
    <scope>NUCLEOTIDE SEQUENCE [LARGE SCALE GENOMIC DNA]</scope>
    <source>
        <strain evidence="9 10">DSM 8774</strain>
    </source>
</reference>
<evidence type="ECO:0000256" key="4">
    <source>
        <dbReference type="ARBA" id="ARBA00022989"/>
    </source>
</evidence>
<dbReference type="GeneID" id="24794084"/>
<dbReference type="Gene3D" id="1.20.950.20">
    <property type="entry name" value="Transmembrane di-heme cytochromes, Chain C"/>
    <property type="match status" value="1"/>
</dbReference>
<dbReference type="Pfam" id="PF02665">
    <property type="entry name" value="Nitrate_red_gam"/>
    <property type="match status" value="1"/>
</dbReference>
<comment type="subcellular location">
    <subcellularLocation>
        <location evidence="1">Cell membrane</location>
        <topology evidence="1">Multi-pass membrane protein</topology>
    </subcellularLocation>
</comment>
<evidence type="ECO:0000256" key="3">
    <source>
        <dbReference type="ARBA" id="ARBA00022692"/>
    </source>
</evidence>
<feature type="transmembrane region" description="Helical" evidence="7">
    <location>
        <begin position="6"/>
        <end position="24"/>
    </location>
</feature>
<dbReference type="KEGG" id="afg:AFULGI_00005540"/>
<proteinExistence type="predicted"/>
<evidence type="ECO:0000313" key="9">
    <source>
        <dbReference type="EMBL" id="AIG97362.1"/>
    </source>
</evidence>
<evidence type="ECO:0000256" key="5">
    <source>
        <dbReference type="ARBA" id="ARBA00023002"/>
    </source>
</evidence>
<feature type="domain" description="NarG-like" evidence="8">
    <location>
        <begin position="89"/>
        <end position="244"/>
    </location>
</feature>
<keyword evidence="5" id="KW-0560">Oxidoreductase</keyword>
<gene>
    <name evidence="9" type="ORF">AFULGI_00005540</name>
</gene>
<dbReference type="AlphaFoldDB" id="A0A075WCR2"/>
<feature type="transmembrane region" description="Helical" evidence="7">
    <location>
        <begin position="167"/>
        <end position="186"/>
    </location>
</feature>
<dbReference type="RefSeq" id="WP_048095065.1">
    <property type="nucleotide sequence ID" value="NZ_CP006577.1"/>
</dbReference>
<dbReference type="InterPro" id="IPR036197">
    <property type="entry name" value="NarG-like_sf"/>
</dbReference>
<evidence type="ECO:0000256" key="2">
    <source>
        <dbReference type="ARBA" id="ARBA00022475"/>
    </source>
</evidence>
<feature type="transmembrane region" description="Helical" evidence="7">
    <location>
        <begin position="211"/>
        <end position="230"/>
    </location>
</feature>